<reference evidence="10" key="1">
    <citation type="journal article" date="2019" name="Int. J. Syst. Evol. Microbiol.">
        <title>The Global Catalogue of Microorganisms (GCM) 10K type strain sequencing project: providing services to taxonomists for standard genome sequencing and annotation.</title>
        <authorList>
            <consortium name="The Broad Institute Genomics Platform"/>
            <consortium name="The Broad Institute Genome Sequencing Center for Infectious Disease"/>
            <person name="Wu L."/>
            <person name="Ma J."/>
        </authorList>
    </citation>
    <scope>NUCLEOTIDE SEQUENCE [LARGE SCALE GENOMIC DNA]</scope>
    <source>
        <strain evidence="10">NBRC 104970</strain>
    </source>
</reference>
<dbReference type="InterPro" id="IPR051906">
    <property type="entry name" value="TolC-like"/>
</dbReference>
<accession>A0ABQ6BVB6</accession>
<keyword evidence="3" id="KW-0813">Transport</keyword>
<feature type="coiled-coil region" evidence="8">
    <location>
        <begin position="192"/>
        <end position="226"/>
    </location>
</feature>
<keyword evidence="10" id="KW-1185">Reference proteome</keyword>
<evidence type="ECO:0000256" key="1">
    <source>
        <dbReference type="ARBA" id="ARBA00004442"/>
    </source>
</evidence>
<name>A0ABQ6BVB6_9NEIS</name>
<keyword evidence="8" id="KW-0175">Coiled coil</keyword>
<comment type="caution">
    <text evidence="9">The sequence shown here is derived from an EMBL/GenBank/DDBJ whole genome shotgun (WGS) entry which is preliminary data.</text>
</comment>
<keyword evidence="5" id="KW-0812">Transmembrane</keyword>
<sequence length="445" mass="48232">MCLLAATAAAETLSFDAAVARLLDESDAIQAARYNMSARADEAEALKSLDLPTVSLDAQVLRYRKTIAGDAVSLDSVTVNGTPLPLNLNLPDVEAKLSQTSFRPTITALWPFYTGGKIDAAQRAAQAGVRQADAELGSARQGALVNLIQLYFGQQLAAKVLKIRADVRDGLGQHLDNARKLEQAGMITKAQRLQAQVAADTAQREYERALRELDSAQGSLARLLRSQRQFDLSTPLFMLTEPVGPRDEFLAAADANNPQVLKLQALGEAAQQKVRAEEARWLPEAFMFGSYNFNPDDAVPIEPDWIVGIGVRFPLFDRTDRKRSVSAAKAAGAQVGALVEEARTMLGIATHRAYNDVETAQQQFRLLASSLAAARENLRAQELAFREGQGTAVDVVDARLLLGGAQVEEAQAAYLFDVALARLLDGAGDLGRYPEFIRKADKVID</sequence>
<evidence type="ECO:0000256" key="8">
    <source>
        <dbReference type="SAM" id="Coils"/>
    </source>
</evidence>
<dbReference type="SUPFAM" id="SSF56954">
    <property type="entry name" value="Outer membrane efflux proteins (OEP)"/>
    <property type="match status" value="1"/>
</dbReference>
<evidence type="ECO:0000256" key="5">
    <source>
        <dbReference type="ARBA" id="ARBA00022692"/>
    </source>
</evidence>
<comment type="subcellular location">
    <subcellularLocation>
        <location evidence="1">Cell outer membrane</location>
    </subcellularLocation>
</comment>
<evidence type="ECO:0000256" key="4">
    <source>
        <dbReference type="ARBA" id="ARBA00022452"/>
    </source>
</evidence>
<dbReference type="Gene3D" id="1.20.1600.10">
    <property type="entry name" value="Outer membrane efflux proteins (OEP)"/>
    <property type="match status" value="1"/>
</dbReference>
<evidence type="ECO:0000313" key="10">
    <source>
        <dbReference type="Proteomes" id="UP001156836"/>
    </source>
</evidence>
<dbReference type="InterPro" id="IPR003423">
    <property type="entry name" value="OMP_efflux"/>
</dbReference>
<proteinExistence type="inferred from homology"/>
<evidence type="ECO:0000256" key="7">
    <source>
        <dbReference type="ARBA" id="ARBA00023237"/>
    </source>
</evidence>
<keyword evidence="7" id="KW-0998">Cell outer membrane</keyword>
<organism evidence="9 10">
    <name type="scientific">Chitiniphilus shinanonensis</name>
    <dbReference type="NCBI Taxonomy" id="553088"/>
    <lineage>
        <taxon>Bacteria</taxon>
        <taxon>Pseudomonadati</taxon>
        <taxon>Pseudomonadota</taxon>
        <taxon>Betaproteobacteria</taxon>
        <taxon>Neisseriales</taxon>
        <taxon>Chitinibacteraceae</taxon>
        <taxon>Chitiniphilus</taxon>
    </lineage>
</organism>
<evidence type="ECO:0000256" key="3">
    <source>
        <dbReference type="ARBA" id="ARBA00022448"/>
    </source>
</evidence>
<comment type="similarity">
    <text evidence="2">Belongs to the outer membrane factor (OMF) (TC 1.B.17) family.</text>
</comment>
<dbReference type="Pfam" id="PF02321">
    <property type="entry name" value="OEP"/>
    <property type="match status" value="2"/>
</dbReference>
<evidence type="ECO:0000256" key="6">
    <source>
        <dbReference type="ARBA" id="ARBA00023136"/>
    </source>
</evidence>
<keyword evidence="4" id="KW-1134">Transmembrane beta strand</keyword>
<protein>
    <submittedName>
        <fullName evidence="9">Membrane protein</fullName>
    </submittedName>
</protein>
<evidence type="ECO:0000256" key="2">
    <source>
        <dbReference type="ARBA" id="ARBA00007613"/>
    </source>
</evidence>
<gene>
    <name evidence="9" type="ORF">GCM10007860_30880</name>
</gene>
<dbReference type="PANTHER" id="PTHR30026">
    <property type="entry name" value="OUTER MEMBRANE PROTEIN TOLC"/>
    <property type="match status" value="1"/>
</dbReference>
<dbReference type="Proteomes" id="UP001156836">
    <property type="component" value="Unassembled WGS sequence"/>
</dbReference>
<dbReference type="PANTHER" id="PTHR30026:SF5">
    <property type="entry name" value="ABC-TYPE EFFLUX SYSTEM SECRETIN COMPONENT"/>
    <property type="match status" value="1"/>
</dbReference>
<keyword evidence="6" id="KW-0472">Membrane</keyword>
<evidence type="ECO:0000313" key="9">
    <source>
        <dbReference type="EMBL" id="GLS05925.1"/>
    </source>
</evidence>
<dbReference type="EMBL" id="BSOZ01000076">
    <property type="protein sequence ID" value="GLS05925.1"/>
    <property type="molecule type" value="Genomic_DNA"/>
</dbReference>